<feature type="transmembrane region" description="Helical" evidence="2">
    <location>
        <begin position="12"/>
        <end position="29"/>
    </location>
</feature>
<keyword evidence="1" id="KW-0560">Oxidoreductase</keyword>
<comment type="caution">
    <text evidence="5">The sequence shown here is derived from an EMBL/GenBank/DDBJ whole genome shotgun (WGS) entry which is preliminary data.</text>
</comment>
<keyword evidence="2" id="KW-1133">Transmembrane helix</keyword>
<evidence type="ECO:0000256" key="1">
    <source>
        <dbReference type="ARBA" id="ARBA00023002"/>
    </source>
</evidence>
<feature type="domain" description="3-hydroxyacyl-CoA dehydrogenase NAD binding" evidence="4">
    <location>
        <begin position="11"/>
        <end position="189"/>
    </location>
</feature>
<dbReference type="InterPro" id="IPR006108">
    <property type="entry name" value="3HC_DH_C"/>
</dbReference>
<dbReference type="SUPFAM" id="SSF48179">
    <property type="entry name" value="6-phosphogluconate dehydrogenase C-terminal domain-like"/>
    <property type="match status" value="1"/>
</dbReference>
<organism evidence="5">
    <name type="scientific">marine sediment metagenome</name>
    <dbReference type="NCBI Taxonomy" id="412755"/>
    <lineage>
        <taxon>unclassified sequences</taxon>
        <taxon>metagenomes</taxon>
        <taxon>ecological metagenomes</taxon>
    </lineage>
</organism>
<dbReference type="SUPFAM" id="SSF51735">
    <property type="entry name" value="NAD(P)-binding Rossmann-fold domains"/>
    <property type="match status" value="1"/>
</dbReference>
<keyword evidence="2" id="KW-0472">Membrane</keyword>
<dbReference type="EMBL" id="BARS01044823">
    <property type="protein sequence ID" value="GAG40098.1"/>
    <property type="molecule type" value="Genomic_DNA"/>
</dbReference>
<dbReference type="InterPro" id="IPR022694">
    <property type="entry name" value="3-OHacyl-CoA_DH"/>
</dbReference>
<dbReference type="Gene3D" id="3.40.50.720">
    <property type="entry name" value="NAD(P)-binding Rossmann-like Domain"/>
    <property type="match status" value="1"/>
</dbReference>
<sequence>SYRPYRIDGPVAVVGVGLTGASWGALFAANGRRVRFFDQDSSVAAAGLERARAFVSFLIEHGLADAELAATGLQHLEICTEIEMAVQDVVFVQEAVYDSYEAKMAVFKAIDQSAPRYALISSSSSGLSISKIQTATTCPERCLSGHPYNPPHLIPVVEIAPGELTDPQAIKAARAFYTSVGKIPVVLRREVPGYLANRMSAALWREAINLVLSGVAGVEDVDNAIRYGPGLRWAVMGPHILYHLGGGEG</sequence>
<dbReference type="PIRSF" id="PIRSF000105">
    <property type="entry name" value="HCDH"/>
    <property type="match status" value="1"/>
</dbReference>
<accession>X0XU01</accession>
<dbReference type="PANTHER" id="PTHR48075">
    <property type="entry name" value="3-HYDROXYACYL-COA DEHYDROGENASE FAMILY PROTEIN"/>
    <property type="match status" value="1"/>
</dbReference>
<dbReference type="InterPro" id="IPR006176">
    <property type="entry name" value="3-OHacyl-CoA_DH_NAD-bd"/>
</dbReference>
<dbReference type="InterPro" id="IPR036291">
    <property type="entry name" value="NAD(P)-bd_dom_sf"/>
</dbReference>
<evidence type="ECO:0008006" key="6">
    <source>
        <dbReference type="Google" id="ProtNLM"/>
    </source>
</evidence>
<protein>
    <recommendedName>
        <fullName evidence="6">3-hydroxyacyl-CoA dehydrogenase NAD binding domain-containing protein</fullName>
    </recommendedName>
</protein>
<evidence type="ECO:0000259" key="3">
    <source>
        <dbReference type="Pfam" id="PF00725"/>
    </source>
</evidence>
<keyword evidence="2" id="KW-0812">Transmembrane</keyword>
<name>X0XU01_9ZZZZ</name>
<dbReference type="PANTHER" id="PTHR48075:SF5">
    <property type="entry name" value="3-HYDROXYBUTYRYL-COA DEHYDROGENASE"/>
    <property type="match status" value="1"/>
</dbReference>
<evidence type="ECO:0000256" key="2">
    <source>
        <dbReference type="SAM" id="Phobius"/>
    </source>
</evidence>
<dbReference type="GO" id="GO:0070403">
    <property type="term" value="F:NAD+ binding"/>
    <property type="evidence" value="ECO:0007669"/>
    <property type="project" value="InterPro"/>
</dbReference>
<dbReference type="AlphaFoldDB" id="X0XU01"/>
<dbReference type="Pfam" id="PF02737">
    <property type="entry name" value="3HCDH_N"/>
    <property type="match status" value="1"/>
</dbReference>
<feature type="non-terminal residue" evidence="5">
    <location>
        <position position="249"/>
    </location>
</feature>
<evidence type="ECO:0000259" key="4">
    <source>
        <dbReference type="Pfam" id="PF02737"/>
    </source>
</evidence>
<reference evidence="5" key="1">
    <citation type="journal article" date="2014" name="Front. Microbiol.">
        <title>High frequency of phylogenetically diverse reductive dehalogenase-homologous genes in deep subseafloor sedimentary metagenomes.</title>
        <authorList>
            <person name="Kawai M."/>
            <person name="Futagami T."/>
            <person name="Toyoda A."/>
            <person name="Takaki Y."/>
            <person name="Nishi S."/>
            <person name="Hori S."/>
            <person name="Arai W."/>
            <person name="Tsubouchi T."/>
            <person name="Morono Y."/>
            <person name="Uchiyama I."/>
            <person name="Ito T."/>
            <person name="Fujiyama A."/>
            <person name="Inagaki F."/>
            <person name="Takami H."/>
        </authorList>
    </citation>
    <scope>NUCLEOTIDE SEQUENCE</scope>
    <source>
        <strain evidence="5">Expedition CK06-06</strain>
    </source>
</reference>
<dbReference type="InterPro" id="IPR013328">
    <property type="entry name" value="6PGD_dom2"/>
</dbReference>
<feature type="non-terminal residue" evidence="5">
    <location>
        <position position="1"/>
    </location>
</feature>
<dbReference type="InterPro" id="IPR008927">
    <property type="entry name" value="6-PGluconate_DH-like_C_sf"/>
</dbReference>
<proteinExistence type="predicted"/>
<dbReference type="GO" id="GO:0006631">
    <property type="term" value="P:fatty acid metabolic process"/>
    <property type="evidence" value="ECO:0007669"/>
    <property type="project" value="InterPro"/>
</dbReference>
<gene>
    <name evidence="5" type="ORF">S01H1_67649</name>
</gene>
<dbReference type="Gene3D" id="1.10.1040.10">
    <property type="entry name" value="N-(1-d-carboxylethyl)-l-norvaline Dehydrogenase, domain 2"/>
    <property type="match status" value="1"/>
</dbReference>
<evidence type="ECO:0000313" key="5">
    <source>
        <dbReference type="EMBL" id="GAG40098.1"/>
    </source>
</evidence>
<feature type="domain" description="3-hydroxyacyl-CoA dehydrogenase C-terminal" evidence="3">
    <location>
        <begin position="193"/>
        <end position="247"/>
    </location>
</feature>
<dbReference type="Pfam" id="PF00725">
    <property type="entry name" value="3HCDH"/>
    <property type="match status" value="1"/>
</dbReference>
<dbReference type="GO" id="GO:0016616">
    <property type="term" value="F:oxidoreductase activity, acting on the CH-OH group of donors, NAD or NADP as acceptor"/>
    <property type="evidence" value="ECO:0007669"/>
    <property type="project" value="InterPro"/>
</dbReference>